<feature type="compositionally biased region" description="Basic and acidic residues" evidence="4">
    <location>
        <begin position="657"/>
        <end position="669"/>
    </location>
</feature>
<proteinExistence type="inferred from homology"/>
<evidence type="ECO:0000259" key="5">
    <source>
        <dbReference type="Pfam" id="PF15914"/>
    </source>
</evidence>
<dbReference type="GO" id="GO:0005737">
    <property type="term" value="C:cytoplasm"/>
    <property type="evidence" value="ECO:0007669"/>
    <property type="project" value="TreeGrafter"/>
</dbReference>
<evidence type="ECO:0000313" key="6">
    <source>
        <dbReference type="Proteomes" id="UP000515203"/>
    </source>
</evidence>
<evidence type="ECO:0000256" key="1">
    <source>
        <dbReference type="ARBA" id="ARBA00009689"/>
    </source>
</evidence>
<dbReference type="Proteomes" id="UP000515203">
    <property type="component" value="Unplaced"/>
</dbReference>
<feature type="compositionally biased region" description="Basic and acidic residues" evidence="4">
    <location>
        <begin position="51"/>
        <end position="64"/>
    </location>
</feature>
<dbReference type="GeneID" id="101570398"/>
<dbReference type="InterPro" id="IPR031802">
    <property type="entry name" value="FAM193_C"/>
</dbReference>
<feature type="region of interest" description="Disordered" evidence="4">
    <location>
        <begin position="182"/>
        <end position="288"/>
    </location>
</feature>
<keyword evidence="3" id="KW-0175">Coiled coil</keyword>
<gene>
    <name evidence="7" type="primary">Fam193b</name>
</gene>
<name>A0A6P6EJU3_OCTDE</name>
<feature type="region of interest" description="Disordered" evidence="4">
    <location>
        <begin position="552"/>
        <end position="627"/>
    </location>
</feature>
<dbReference type="InterPro" id="IPR029717">
    <property type="entry name" value="FAM193"/>
</dbReference>
<evidence type="ECO:0000313" key="7">
    <source>
        <dbReference type="RefSeq" id="XP_023572277.1"/>
    </source>
</evidence>
<dbReference type="PANTHER" id="PTHR15109:SF3">
    <property type="entry name" value="PROTEIN FAM193B"/>
    <property type="match status" value="1"/>
</dbReference>
<feature type="compositionally biased region" description="Acidic residues" evidence="4">
    <location>
        <begin position="347"/>
        <end position="358"/>
    </location>
</feature>
<evidence type="ECO:0000256" key="3">
    <source>
        <dbReference type="ARBA" id="ARBA00023054"/>
    </source>
</evidence>
<comment type="similarity">
    <text evidence="1">Belongs to the FAM193 family.</text>
</comment>
<feature type="compositionally biased region" description="Basic and acidic residues" evidence="4">
    <location>
        <begin position="751"/>
        <end position="774"/>
    </location>
</feature>
<dbReference type="GO" id="GO:0005634">
    <property type="term" value="C:nucleus"/>
    <property type="evidence" value="ECO:0007669"/>
    <property type="project" value="TreeGrafter"/>
</dbReference>
<feature type="compositionally biased region" description="Low complexity" evidence="4">
    <location>
        <begin position="226"/>
        <end position="239"/>
    </location>
</feature>
<dbReference type="CTD" id="54540"/>
<dbReference type="RefSeq" id="XP_023572277.1">
    <property type="nucleotide sequence ID" value="XM_023716509.1"/>
</dbReference>
<feature type="compositionally biased region" description="Polar residues" evidence="4">
    <location>
        <begin position="275"/>
        <end position="286"/>
    </location>
</feature>
<accession>A0A6P6EJU3</accession>
<feature type="compositionally biased region" description="Polar residues" evidence="4">
    <location>
        <begin position="703"/>
        <end position="714"/>
    </location>
</feature>
<feature type="compositionally biased region" description="Low complexity" evidence="4">
    <location>
        <begin position="361"/>
        <end position="370"/>
    </location>
</feature>
<evidence type="ECO:0000256" key="4">
    <source>
        <dbReference type="SAM" id="MobiDB-lite"/>
    </source>
</evidence>
<protein>
    <submittedName>
        <fullName evidence="7">Protein FAM193B isoform X4</fullName>
    </submittedName>
</protein>
<feature type="compositionally biased region" description="Low complexity" evidence="4">
    <location>
        <begin position="37"/>
        <end position="49"/>
    </location>
</feature>
<sequence length="863" mass="93947">MTRRRSRPSGGAGRRERARAAGLQKPQAPEPPPPPSLEAGAGAGPQEAPVEPDRDGPREEDEPKLVPGPQVPLTSSQSVQTCCLLCHRERKGWEEGPSQNGLVLQGEKLPPDFMPKLVKNLLGEVPLWVCQSCRKSMEEDERQTGREHAVAISLSHTSWDWDPSSFLSAHKLSGLWNSPHTSGVLPGSSLESPPAIPGEAFPISEHHQHSDLTAPPNSPTGHHPQPASFIPSHPSSFSSPPHPHLMPTTPAASFPAQASECPVAAAATAPHPPGTCQSPHLPSTSMPLLKMPPPFSGCTHPCSGHCSGPLLPPPNSQPVPSTHRDPGCKGHKFAHSGLGCPLPQPCEADEGLGEEEDSSSERSSCTSTSTHQRDGKFCDCCYCEFFGHNAPPAAPTSRNYTEIREKLRSRLTRRKEELPMKGGTLGGILGEPAVDHRDVDELLEFINSTEPKVPNSARAAKRARHKLKKKEKEKAQLAAEALKQGTRVSGSQEPRPARERLLEWPDRELDRVNSFLSSRLQEIKNTVKDSIRASFSMCELNMDSNGFSKEVAAEPEPQTLPPSNLNGSSEQRPDINLDLSPLTLGSSQGHTLQATGEPAPPWAEMRGPHPPWTEVRGPPPGITPENGLVRRLSTVPNLSRVIWVKTPKPGNPNSEEPSSKEIPRCKQELPEPVATGGKPRKGKRQGSQAKKSEASLGPRPPTSIETPSMKSHMSSPKHLGKGPEPPKMGSCFEAEEGTQGSRPGPGWADSSKTEKEKCISWRNWPDEAKVRPPEQESVQPPGPARLQSLPQGKGRSRRSRNKQEKSASSLDDVFLPKDMDGVEMDETDREVEYFKSRAMLYKDLRVKEVEHTWGIKSSPVQYS</sequence>
<feature type="domain" description="FAM193 C-terminal" evidence="5">
    <location>
        <begin position="811"/>
        <end position="835"/>
    </location>
</feature>
<reference evidence="7" key="1">
    <citation type="submission" date="2025-08" db="UniProtKB">
        <authorList>
            <consortium name="RefSeq"/>
        </authorList>
    </citation>
    <scope>IDENTIFICATION</scope>
</reference>
<dbReference type="PANTHER" id="PTHR15109">
    <property type="entry name" value="AGAP004327-PA"/>
    <property type="match status" value="1"/>
</dbReference>
<dbReference type="AlphaFoldDB" id="A0A6P6EJU3"/>
<feature type="region of interest" description="Disordered" evidence="4">
    <location>
        <begin position="345"/>
        <end position="373"/>
    </location>
</feature>
<dbReference type="Pfam" id="PF15914">
    <property type="entry name" value="FAM193_C"/>
    <property type="match status" value="1"/>
</dbReference>
<evidence type="ECO:0000256" key="2">
    <source>
        <dbReference type="ARBA" id="ARBA00022553"/>
    </source>
</evidence>
<organism evidence="6 7">
    <name type="scientific">Octodon degus</name>
    <name type="common">Degu</name>
    <name type="synonym">Sciurus degus</name>
    <dbReference type="NCBI Taxonomy" id="10160"/>
    <lineage>
        <taxon>Eukaryota</taxon>
        <taxon>Metazoa</taxon>
        <taxon>Chordata</taxon>
        <taxon>Craniata</taxon>
        <taxon>Vertebrata</taxon>
        <taxon>Euteleostomi</taxon>
        <taxon>Mammalia</taxon>
        <taxon>Eutheria</taxon>
        <taxon>Euarchontoglires</taxon>
        <taxon>Glires</taxon>
        <taxon>Rodentia</taxon>
        <taxon>Hystricomorpha</taxon>
        <taxon>Octodontidae</taxon>
        <taxon>Octodon</taxon>
    </lineage>
</organism>
<feature type="region of interest" description="Disordered" evidence="4">
    <location>
        <begin position="643"/>
        <end position="823"/>
    </location>
</feature>
<feature type="region of interest" description="Disordered" evidence="4">
    <location>
        <begin position="1"/>
        <end position="74"/>
    </location>
</feature>
<keyword evidence="6" id="KW-1185">Reference proteome</keyword>
<feature type="compositionally biased region" description="Polar residues" evidence="4">
    <location>
        <begin position="561"/>
        <end position="570"/>
    </location>
</feature>
<feature type="compositionally biased region" description="Polar residues" evidence="4">
    <location>
        <begin position="583"/>
        <end position="594"/>
    </location>
</feature>
<keyword evidence="2" id="KW-0597">Phosphoprotein</keyword>